<keyword evidence="10" id="KW-0175">Coiled coil</keyword>
<evidence type="ECO:0000256" key="9">
    <source>
        <dbReference type="ARBA" id="ARBA00023295"/>
    </source>
</evidence>
<evidence type="ECO:0000256" key="8">
    <source>
        <dbReference type="ARBA" id="ARBA00023204"/>
    </source>
</evidence>
<evidence type="ECO:0000256" key="7">
    <source>
        <dbReference type="ARBA" id="ARBA00023014"/>
    </source>
</evidence>
<evidence type="ECO:0000256" key="3">
    <source>
        <dbReference type="ARBA" id="ARBA00022723"/>
    </source>
</evidence>
<dbReference type="InterPro" id="IPR011257">
    <property type="entry name" value="DNA_glycosylase"/>
</dbReference>
<dbReference type="Gene3D" id="1.10.1670.10">
    <property type="entry name" value="Helix-hairpin-Helix base-excision DNA repair enzymes (C-terminal)"/>
    <property type="match status" value="1"/>
</dbReference>
<dbReference type="InterPro" id="IPR044298">
    <property type="entry name" value="MIG/MutY"/>
</dbReference>
<proteinExistence type="inferred from homology"/>
<reference evidence="12 13" key="1">
    <citation type="journal article" date="2016" name="Nat. Commun.">
        <title>Thousands of microbial genomes shed light on interconnected biogeochemical processes in an aquifer system.</title>
        <authorList>
            <person name="Anantharaman K."/>
            <person name="Brown C.T."/>
            <person name="Hug L.A."/>
            <person name="Sharon I."/>
            <person name="Castelle C.J."/>
            <person name="Probst A.J."/>
            <person name="Thomas B.C."/>
            <person name="Singh A."/>
            <person name="Wilkins M.J."/>
            <person name="Karaoz U."/>
            <person name="Brodie E.L."/>
            <person name="Williams K.H."/>
            <person name="Hubbard S.S."/>
            <person name="Banfield J.F."/>
        </authorList>
    </citation>
    <scope>NUCLEOTIDE SEQUENCE [LARGE SCALE GENOMIC DNA]</scope>
</reference>
<dbReference type="GO" id="GO:0035485">
    <property type="term" value="F:adenine/guanine mispair binding"/>
    <property type="evidence" value="ECO:0007669"/>
    <property type="project" value="TreeGrafter"/>
</dbReference>
<keyword evidence="4" id="KW-0227">DNA damage</keyword>
<dbReference type="AlphaFoldDB" id="A0A1F5ZPU8"/>
<keyword evidence="9" id="KW-0326">Glycosidase</keyword>
<dbReference type="GO" id="GO:0051536">
    <property type="term" value="F:iron-sulfur cluster binding"/>
    <property type="evidence" value="ECO:0007669"/>
    <property type="project" value="UniProtKB-KW"/>
</dbReference>
<dbReference type="Gene3D" id="1.10.340.30">
    <property type="entry name" value="Hypothetical protein, domain 2"/>
    <property type="match status" value="1"/>
</dbReference>
<dbReference type="CDD" id="cd00056">
    <property type="entry name" value="ENDO3c"/>
    <property type="match status" value="1"/>
</dbReference>
<dbReference type="GO" id="GO:0034039">
    <property type="term" value="F:8-oxo-7,8-dihydroguanine DNA N-glycosylase activity"/>
    <property type="evidence" value="ECO:0007669"/>
    <property type="project" value="TreeGrafter"/>
</dbReference>
<dbReference type="InterPro" id="IPR023170">
    <property type="entry name" value="HhH_base_excis_C"/>
</dbReference>
<dbReference type="GO" id="GO:0006284">
    <property type="term" value="P:base-excision repair"/>
    <property type="evidence" value="ECO:0007669"/>
    <property type="project" value="InterPro"/>
</dbReference>
<gene>
    <name evidence="12" type="ORF">A2875_02790</name>
</gene>
<dbReference type="EMBL" id="MFJJ01000019">
    <property type="protein sequence ID" value="OGG14431.1"/>
    <property type="molecule type" value="Genomic_DNA"/>
</dbReference>
<dbReference type="PANTHER" id="PTHR42944:SF1">
    <property type="entry name" value="ADENINE DNA GLYCOSYLASE"/>
    <property type="match status" value="1"/>
</dbReference>
<dbReference type="Pfam" id="PF00730">
    <property type="entry name" value="HhH-GPD"/>
    <property type="match status" value="1"/>
</dbReference>
<feature type="domain" description="HhH-GPD" evidence="11">
    <location>
        <begin position="43"/>
        <end position="184"/>
    </location>
</feature>
<evidence type="ECO:0000313" key="13">
    <source>
        <dbReference type="Proteomes" id="UP000177416"/>
    </source>
</evidence>
<comment type="similarity">
    <text evidence="2">Belongs to the Nth/MutY family.</text>
</comment>
<sequence>MPGMTLSPKAFQNKIFTWWKKNKRDLPWRHTHDPYKIVVSEVMLQQTQVSRVLPKYKEFLHHFPTLKSLANASPADVLRAWKGMGYNRRALYLQKTAKAGKLPKIESELVKLPGLGKYTARAILVFAYRQNVAMVDTNIRQIITHFFFEDKPQSEKTIQEIADQLLPKGKAGEWHQALMDYGALELVRIRKPTKQTIPFHQTNRYFRGQIINRLREKSQSEKQLLRNLDKSKKELRAILKDLIADGLITRSKTGIISLPE</sequence>
<keyword evidence="5" id="KW-0378">Hydrolase</keyword>
<evidence type="ECO:0000259" key="11">
    <source>
        <dbReference type="SMART" id="SM00478"/>
    </source>
</evidence>
<dbReference type="GO" id="GO:0032357">
    <property type="term" value="F:oxidized purine DNA binding"/>
    <property type="evidence" value="ECO:0007669"/>
    <property type="project" value="TreeGrafter"/>
</dbReference>
<keyword evidence="7" id="KW-0411">Iron-sulfur</keyword>
<dbReference type="InterPro" id="IPR003265">
    <property type="entry name" value="HhH-GPD_domain"/>
</dbReference>
<keyword evidence="6" id="KW-0408">Iron</keyword>
<keyword evidence="8" id="KW-0234">DNA repair</keyword>
<dbReference type="SMART" id="SM00478">
    <property type="entry name" value="ENDO3c"/>
    <property type="match status" value="1"/>
</dbReference>
<comment type="caution">
    <text evidence="12">The sequence shown here is derived from an EMBL/GenBank/DDBJ whole genome shotgun (WGS) entry which is preliminary data.</text>
</comment>
<dbReference type="PANTHER" id="PTHR42944">
    <property type="entry name" value="ADENINE DNA GLYCOSYLASE"/>
    <property type="match status" value="1"/>
</dbReference>
<evidence type="ECO:0000256" key="5">
    <source>
        <dbReference type="ARBA" id="ARBA00022801"/>
    </source>
</evidence>
<dbReference type="SUPFAM" id="SSF48150">
    <property type="entry name" value="DNA-glycosylase"/>
    <property type="match status" value="1"/>
</dbReference>
<keyword evidence="3" id="KW-0479">Metal-binding</keyword>
<comment type="cofactor">
    <cofactor evidence="1">
        <name>[4Fe-4S] cluster</name>
        <dbReference type="ChEBI" id="CHEBI:49883"/>
    </cofactor>
</comment>
<name>A0A1F5ZPU8_9BACT</name>
<evidence type="ECO:0000313" key="12">
    <source>
        <dbReference type="EMBL" id="OGG14431.1"/>
    </source>
</evidence>
<feature type="coiled-coil region" evidence="10">
    <location>
        <begin position="211"/>
        <end position="245"/>
    </location>
</feature>
<evidence type="ECO:0000256" key="6">
    <source>
        <dbReference type="ARBA" id="ARBA00023004"/>
    </source>
</evidence>
<evidence type="ECO:0000256" key="10">
    <source>
        <dbReference type="SAM" id="Coils"/>
    </source>
</evidence>
<dbReference type="GO" id="GO:0046872">
    <property type="term" value="F:metal ion binding"/>
    <property type="evidence" value="ECO:0007669"/>
    <property type="project" value="UniProtKB-KW"/>
</dbReference>
<protein>
    <recommendedName>
        <fullName evidence="11">HhH-GPD domain-containing protein</fullName>
    </recommendedName>
</protein>
<evidence type="ECO:0000256" key="2">
    <source>
        <dbReference type="ARBA" id="ARBA00008343"/>
    </source>
</evidence>
<accession>A0A1F5ZPU8</accession>
<organism evidence="12 13">
    <name type="scientific">Candidatus Gottesmanbacteria bacterium RIFCSPHIGHO2_01_FULL_46_14</name>
    <dbReference type="NCBI Taxonomy" id="1798380"/>
    <lineage>
        <taxon>Bacteria</taxon>
        <taxon>Candidatus Gottesmaniibacteriota</taxon>
    </lineage>
</organism>
<evidence type="ECO:0000256" key="1">
    <source>
        <dbReference type="ARBA" id="ARBA00001966"/>
    </source>
</evidence>
<dbReference type="Proteomes" id="UP000177416">
    <property type="component" value="Unassembled WGS sequence"/>
</dbReference>
<dbReference type="GO" id="GO:0000701">
    <property type="term" value="F:purine-specific mismatch base pair DNA N-glycosylase activity"/>
    <property type="evidence" value="ECO:0007669"/>
    <property type="project" value="TreeGrafter"/>
</dbReference>
<dbReference type="GO" id="GO:0006298">
    <property type="term" value="P:mismatch repair"/>
    <property type="evidence" value="ECO:0007669"/>
    <property type="project" value="TreeGrafter"/>
</dbReference>
<evidence type="ECO:0000256" key="4">
    <source>
        <dbReference type="ARBA" id="ARBA00022763"/>
    </source>
</evidence>